<dbReference type="RefSeq" id="XP_020907707.1">
    <property type="nucleotide sequence ID" value="XM_021052048.2"/>
</dbReference>
<reference evidence="1" key="1">
    <citation type="submission" date="2022-11" db="UniProtKB">
        <authorList>
            <consortium name="EnsemblMetazoa"/>
        </authorList>
    </citation>
    <scope>IDENTIFICATION</scope>
</reference>
<dbReference type="GeneID" id="110245748"/>
<dbReference type="Pfam" id="PF07004">
    <property type="entry name" value="SHIPPO-rpt"/>
    <property type="match status" value="1"/>
</dbReference>
<keyword evidence="2" id="KW-1185">Reference proteome</keyword>
<evidence type="ECO:0000313" key="1">
    <source>
        <dbReference type="EnsemblMetazoa" id="XP_020907707.1"/>
    </source>
</evidence>
<dbReference type="InterPro" id="IPR010736">
    <property type="entry name" value="SHIPPO-rpt"/>
</dbReference>
<dbReference type="OMA" id="XTPGPAA"/>
<dbReference type="Proteomes" id="UP000887567">
    <property type="component" value="Unplaced"/>
</dbReference>
<proteinExistence type="predicted"/>
<dbReference type="OrthoDB" id="429991at2759"/>
<sequence length="157" mass="17860">MVDNSEKTLEIQARCRGPGPAKYLLPGCVGQINHDLRKTINPAFSFGHRSRELADGSSPGPKYMVPPGYTEKGKDGSPAFSLYTRAKERNRNNVPGPDLIRDQFRDHFEDQYLKDQISTSWEFEAVWMHKPRAREISFGVRHSEYTLPLVVDIPDVD</sequence>
<accession>A0A913XQM0</accession>
<dbReference type="EnsemblMetazoa" id="XM_021052048.2">
    <property type="protein sequence ID" value="XP_020907707.1"/>
    <property type="gene ID" value="LOC110245748"/>
</dbReference>
<dbReference type="AlphaFoldDB" id="A0A913XQM0"/>
<evidence type="ECO:0000313" key="2">
    <source>
        <dbReference type="Proteomes" id="UP000887567"/>
    </source>
</evidence>
<name>A0A913XQM0_EXADI</name>
<organism evidence="1 2">
    <name type="scientific">Exaiptasia diaphana</name>
    <name type="common">Tropical sea anemone</name>
    <name type="synonym">Aiptasia pulchella</name>
    <dbReference type="NCBI Taxonomy" id="2652724"/>
    <lineage>
        <taxon>Eukaryota</taxon>
        <taxon>Metazoa</taxon>
        <taxon>Cnidaria</taxon>
        <taxon>Anthozoa</taxon>
        <taxon>Hexacorallia</taxon>
        <taxon>Actiniaria</taxon>
        <taxon>Aiptasiidae</taxon>
        <taxon>Exaiptasia</taxon>
    </lineage>
</organism>
<dbReference type="KEGG" id="epa:110245748"/>
<protein>
    <submittedName>
        <fullName evidence="1">Uncharacterized protein</fullName>
    </submittedName>
</protein>